<keyword evidence="2" id="KW-1185">Reference proteome</keyword>
<proteinExistence type="predicted"/>
<gene>
    <name evidence="1" type="ORF">ACH4OY_02745</name>
</gene>
<dbReference type="EMBL" id="JBIRPU010000001">
    <property type="protein sequence ID" value="MFI0791609.1"/>
    <property type="molecule type" value="Genomic_DNA"/>
</dbReference>
<evidence type="ECO:0000313" key="2">
    <source>
        <dbReference type="Proteomes" id="UP001611075"/>
    </source>
</evidence>
<dbReference type="RefSeq" id="WP_387026539.1">
    <property type="nucleotide sequence ID" value="NZ_JBIRPU010000001.1"/>
</dbReference>
<comment type="caution">
    <text evidence="1">The sequence shown here is derived from an EMBL/GenBank/DDBJ whole genome shotgun (WGS) entry which is preliminary data.</text>
</comment>
<evidence type="ECO:0008006" key="3">
    <source>
        <dbReference type="Google" id="ProtNLM"/>
    </source>
</evidence>
<name>A0ABW7SD46_9ACTN</name>
<organism evidence="1 2">
    <name type="scientific">Micromonospora rubida</name>
    <dbReference type="NCBI Taxonomy" id="2697657"/>
    <lineage>
        <taxon>Bacteria</taxon>
        <taxon>Bacillati</taxon>
        <taxon>Actinomycetota</taxon>
        <taxon>Actinomycetes</taxon>
        <taxon>Micromonosporales</taxon>
        <taxon>Micromonosporaceae</taxon>
        <taxon>Micromonospora</taxon>
    </lineage>
</organism>
<dbReference type="Proteomes" id="UP001611075">
    <property type="component" value="Unassembled WGS sequence"/>
</dbReference>
<evidence type="ECO:0000313" key="1">
    <source>
        <dbReference type="EMBL" id="MFI0791609.1"/>
    </source>
</evidence>
<reference evidence="1 2" key="1">
    <citation type="submission" date="2024-10" db="EMBL/GenBank/DDBJ databases">
        <title>The Natural Products Discovery Center: Release of the First 8490 Sequenced Strains for Exploring Actinobacteria Biosynthetic Diversity.</title>
        <authorList>
            <person name="Kalkreuter E."/>
            <person name="Kautsar S.A."/>
            <person name="Yang D."/>
            <person name="Bader C.D."/>
            <person name="Teijaro C.N."/>
            <person name="Fluegel L."/>
            <person name="Davis C.M."/>
            <person name="Simpson J.R."/>
            <person name="Lauterbach L."/>
            <person name="Steele A.D."/>
            <person name="Gui C."/>
            <person name="Meng S."/>
            <person name="Li G."/>
            <person name="Viehrig K."/>
            <person name="Ye F."/>
            <person name="Su P."/>
            <person name="Kiefer A.F."/>
            <person name="Nichols A."/>
            <person name="Cepeda A.J."/>
            <person name="Yan W."/>
            <person name="Fan B."/>
            <person name="Jiang Y."/>
            <person name="Adhikari A."/>
            <person name="Zheng C.-J."/>
            <person name="Schuster L."/>
            <person name="Cowan T.M."/>
            <person name="Smanski M.J."/>
            <person name="Chevrette M.G."/>
            <person name="De Carvalho L.P.S."/>
            <person name="Shen B."/>
        </authorList>
    </citation>
    <scope>NUCLEOTIDE SEQUENCE [LARGE SCALE GENOMIC DNA]</scope>
    <source>
        <strain evidence="1 2">NPDC021253</strain>
    </source>
</reference>
<protein>
    <recommendedName>
        <fullName evidence="3">Integrase</fullName>
    </recommendedName>
</protein>
<accession>A0ABW7SD46</accession>
<sequence>MLTREAENGTSTTTSLAPSWHTSVRSLARYICPGPEAVAGADPAARRKVGQGR</sequence>